<keyword evidence="1" id="KW-1133">Transmembrane helix</keyword>
<dbReference type="SUPFAM" id="SSF55874">
    <property type="entry name" value="ATPase domain of HSP90 chaperone/DNA topoisomerase II/histidine kinase"/>
    <property type="match status" value="1"/>
</dbReference>
<dbReference type="Proteomes" id="UP000246894">
    <property type="component" value="Chromosome"/>
</dbReference>
<evidence type="ECO:0000313" key="4">
    <source>
        <dbReference type="Proteomes" id="UP000246894"/>
    </source>
</evidence>
<feature type="transmembrane region" description="Helical" evidence="1">
    <location>
        <begin position="273"/>
        <end position="293"/>
    </location>
</feature>
<organism evidence="3 4">
    <name type="scientific">Aurantimicrobium photophilum</name>
    <dbReference type="NCBI Taxonomy" id="1987356"/>
    <lineage>
        <taxon>Bacteria</taxon>
        <taxon>Bacillati</taxon>
        <taxon>Actinomycetota</taxon>
        <taxon>Actinomycetes</taxon>
        <taxon>Micrococcales</taxon>
        <taxon>Microbacteriaceae</taxon>
        <taxon>Aurantimicrobium</taxon>
    </lineage>
</organism>
<feature type="transmembrane region" description="Helical" evidence="1">
    <location>
        <begin position="12"/>
        <end position="32"/>
    </location>
</feature>
<evidence type="ECO:0000313" key="3">
    <source>
        <dbReference type="EMBL" id="AWR20776.1"/>
    </source>
</evidence>
<name>A0A2Z3RXV1_9MICO</name>
<accession>A0A2Z3RXV1</accession>
<feature type="transmembrane region" description="Helical" evidence="1">
    <location>
        <begin position="336"/>
        <end position="358"/>
    </location>
</feature>
<feature type="transmembrane region" description="Helical" evidence="1">
    <location>
        <begin position="114"/>
        <end position="135"/>
    </location>
</feature>
<dbReference type="RefSeq" id="WP_110232696.1">
    <property type="nucleotide sequence ID" value="NZ_CP023994.1"/>
</dbReference>
<evidence type="ECO:0000256" key="1">
    <source>
        <dbReference type="SAM" id="Phobius"/>
    </source>
</evidence>
<dbReference type="EMBL" id="CP023994">
    <property type="protein sequence ID" value="AWR20776.1"/>
    <property type="molecule type" value="Genomic_DNA"/>
</dbReference>
<feature type="transmembrane region" description="Helical" evidence="1">
    <location>
        <begin position="248"/>
        <end position="267"/>
    </location>
</feature>
<feature type="transmembrane region" description="Helical" evidence="1">
    <location>
        <begin position="44"/>
        <end position="63"/>
    </location>
</feature>
<sequence>MREVWRRLGRTDSINWIVITVVATLQFVGSFVITNSNAAGRELLFVGCVVLSVLVVIVMLLFTRYVIIPRVTEKARPFVIIVMLQLTAFTRSIVFDQLLVSLDMSTPDMLLSRIYGSQFNIFVAGIVVSSLVSMARDFSENNSKLVHTLSELRIAQEDIELLLEERRTALVSSIRAQLESALSSVTGKNVNADAQHLKSLIDDVVRPISHRLGREFSSVSENEPSAVPSRIRWSSVTKHALETNPIHPLWLTVWTAFVSFQVIATAAGSNFLLPYLSGVVVFALWFMLSRFVWKKTTQKLGLFPRAIVFSMLMLVTPLVVNSLLELEFGLEFFNSRVVISAALYFVVMSWSLALIISVSNLLKATNRELVEATTQLRRRVITDNVSARHFEQAVSHVLHGPIQDAIAASLKRIQSLLPDALPGAAEGDLIRQHIEHALELLNDSPVRDYSVKRGVSDLASLWAGVVEIDVECEKTTIELLDASSTTSSIVIEVIREAVSNAIRHGDASEIEISIALSEDESDVIISVSDNGTGLTTNPEPGIGTRLLDDMTLEWSRVAVPRGVLLTASVPL</sequence>
<feature type="transmembrane region" description="Helical" evidence="1">
    <location>
        <begin position="305"/>
        <end position="324"/>
    </location>
</feature>
<dbReference type="InterPro" id="IPR036890">
    <property type="entry name" value="HATPase_C_sf"/>
</dbReference>
<protein>
    <submittedName>
        <fullName evidence="3">Nitrate/nitrite sensor protein NarQ</fullName>
    </submittedName>
</protein>
<keyword evidence="1" id="KW-0472">Membrane</keyword>
<feature type="transmembrane region" description="Helical" evidence="1">
    <location>
        <begin position="75"/>
        <end position="94"/>
    </location>
</feature>
<feature type="domain" description="Histidine kinase/HSP90-like ATPase" evidence="2">
    <location>
        <begin position="490"/>
        <end position="544"/>
    </location>
</feature>
<dbReference type="Pfam" id="PF02518">
    <property type="entry name" value="HATPase_c"/>
    <property type="match status" value="1"/>
</dbReference>
<keyword evidence="1" id="KW-0812">Transmembrane</keyword>
<dbReference type="InterPro" id="IPR003594">
    <property type="entry name" value="HATPase_dom"/>
</dbReference>
<evidence type="ECO:0000259" key="2">
    <source>
        <dbReference type="Pfam" id="PF02518"/>
    </source>
</evidence>
<dbReference type="OrthoDB" id="5096315at2"/>
<keyword evidence="4" id="KW-1185">Reference proteome</keyword>
<gene>
    <name evidence="3" type="ORF">AURMO_00157</name>
</gene>
<dbReference type="AlphaFoldDB" id="A0A2Z3RXV1"/>
<reference evidence="3 4" key="1">
    <citation type="submission" date="2017-10" db="EMBL/GenBank/DDBJ databases">
        <title>Genome of an Actinobacterium that displays light-enhanced growth.</title>
        <authorList>
            <person name="Maresca J.A."/>
            <person name="Hempel P."/>
            <person name="Shevchenko O."/>
            <person name="Miller K.J."/>
            <person name="Hahn M.W."/>
        </authorList>
    </citation>
    <scope>NUCLEOTIDE SEQUENCE [LARGE SCALE GENOMIC DNA]</scope>
    <source>
        <strain evidence="3 4">MWH-Mo1</strain>
    </source>
</reference>
<dbReference type="Gene3D" id="3.30.565.10">
    <property type="entry name" value="Histidine kinase-like ATPase, C-terminal domain"/>
    <property type="match status" value="1"/>
</dbReference>
<proteinExistence type="predicted"/>
<dbReference type="KEGG" id="aum:AURMO_00157"/>